<keyword evidence="5" id="KW-1185">Reference proteome</keyword>
<sequence length="204" mass="22459">MKRGLPQGCRASESRYAYGPPGDSPGCGVPVIANNDGGVLMRIREWTENDLERVMAITVAAWTPVYNGYLQAMGPDIFHTVHEGWQERKKRSILSSCRNGNGVSVYVVEIGGDVAAFIGYRVDTEQKCGVIWDNAVDPAYQGRGIASAMYRFVLEKMKERGMTVAAVVTGGDEAHIPARRAYEKAGFDKVVPSVRYYMRLGESD</sequence>
<dbReference type="PROSITE" id="PS51186">
    <property type="entry name" value="GNAT"/>
    <property type="match status" value="1"/>
</dbReference>
<organism evidence="4 5">
    <name type="scientific">Paenibacillus hemerocallicola</name>
    <dbReference type="NCBI Taxonomy" id="1172614"/>
    <lineage>
        <taxon>Bacteria</taxon>
        <taxon>Bacillati</taxon>
        <taxon>Bacillota</taxon>
        <taxon>Bacilli</taxon>
        <taxon>Bacillales</taxon>
        <taxon>Paenibacillaceae</taxon>
        <taxon>Paenibacillus</taxon>
    </lineage>
</organism>
<dbReference type="RefSeq" id="WP_139603550.1">
    <property type="nucleotide sequence ID" value="NZ_VDCQ01000023.1"/>
</dbReference>
<dbReference type="CDD" id="cd04301">
    <property type="entry name" value="NAT_SF"/>
    <property type="match status" value="1"/>
</dbReference>
<dbReference type="GO" id="GO:0016747">
    <property type="term" value="F:acyltransferase activity, transferring groups other than amino-acyl groups"/>
    <property type="evidence" value="ECO:0007669"/>
    <property type="project" value="InterPro"/>
</dbReference>
<evidence type="ECO:0000256" key="1">
    <source>
        <dbReference type="ARBA" id="ARBA00022679"/>
    </source>
</evidence>
<dbReference type="AlphaFoldDB" id="A0A5C4T8Y9"/>
<gene>
    <name evidence="4" type="ORF">FE784_17670</name>
</gene>
<dbReference type="PANTHER" id="PTHR43420">
    <property type="entry name" value="ACETYLTRANSFERASE"/>
    <property type="match status" value="1"/>
</dbReference>
<protein>
    <submittedName>
        <fullName evidence="4">GNAT family N-acetyltransferase</fullName>
    </submittedName>
</protein>
<accession>A0A5C4T8Y9</accession>
<dbReference type="Pfam" id="PF00583">
    <property type="entry name" value="Acetyltransf_1"/>
    <property type="match status" value="1"/>
</dbReference>
<dbReference type="InterPro" id="IPR016181">
    <property type="entry name" value="Acyl_CoA_acyltransferase"/>
</dbReference>
<evidence type="ECO:0000259" key="3">
    <source>
        <dbReference type="PROSITE" id="PS51186"/>
    </source>
</evidence>
<dbReference type="EMBL" id="VDCQ01000023">
    <property type="protein sequence ID" value="TNJ65020.1"/>
    <property type="molecule type" value="Genomic_DNA"/>
</dbReference>
<feature type="domain" description="N-acetyltransferase" evidence="3">
    <location>
        <begin position="41"/>
        <end position="204"/>
    </location>
</feature>
<reference evidence="4 5" key="1">
    <citation type="submission" date="2019-05" db="EMBL/GenBank/DDBJ databases">
        <title>We sequenced the genome of Paenibacillus hemerocallicola KCTC 33185 for further insight into its adaptation and study the phylogeny of Paenibacillus.</title>
        <authorList>
            <person name="Narsing Rao M.P."/>
        </authorList>
    </citation>
    <scope>NUCLEOTIDE SEQUENCE [LARGE SCALE GENOMIC DNA]</scope>
    <source>
        <strain evidence="4 5">KCTC 33185</strain>
    </source>
</reference>
<proteinExistence type="predicted"/>
<dbReference type="OrthoDB" id="9803233at2"/>
<dbReference type="InterPro" id="IPR050680">
    <property type="entry name" value="YpeA/RimI_acetyltransf"/>
</dbReference>
<name>A0A5C4T8Y9_9BACL</name>
<dbReference type="SUPFAM" id="SSF55729">
    <property type="entry name" value="Acyl-CoA N-acyltransferases (Nat)"/>
    <property type="match status" value="1"/>
</dbReference>
<keyword evidence="2" id="KW-0012">Acyltransferase</keyword>
<dbReference type="InterPro" id="IPR000182">
    <property type="entry name" value="GNAT_dom"/>
</dbReference>
<comment type="caution">
    <text evidence="4">The sequence shown here is derived from an EMBL/GenBank/DDBJ whole genome shotgun (WGS) entry which is preliminary data.</text>
</comment>
<dbReference type="Proteomes" id="UP000307943">
    <property type="component" value="Unassembled WGS sequence"/>
</dbReference>
<dbReference type="PANTHER" id="PTHR43420:SF12">
    <property type="entry name" value="N-ACETYLTRANSFERASE DOMAIN-CONTAINING PROTEIN"/>
    <property type="match status" value="1"/>
</dbReference>
<dbReference type="Gene3D" id="3.40.630.30">
    <property type="match status" value="1"/>
</dbReference>
<keyword evidence="1 4" id="KW-0808">Transferase</keyword>
<evidence type="ECO:0000313" key="5">
    <source>
        <dbReference type="Proteomes" id="UP000307943"/>
    </source>
</evidence>
<evidence type="ECO:0000256" key="2">
    <source>
        <dbReference type="ARBA" id="ARBA00023315"/>
    </source>
</evidence>
<evidence type="ECO:0000313" key="4">
    <source>
        <dbReference type="EMBL" id="TNJ65020.1"/>
    </source>
</evidence>